<feature type="domain" description="AB hydrolase-1" evidence="1">
    <location>
        <begin position="23"/>
        <end position="245"/>
    </location>
</feature>
<dbReference type="Proteomes" id="UP000266305">
    <property type="component" value="Unassembled WGS sequence"/>
</dbReference>
<keyword evidence="2" id="KW-0378">Hydrolase</keyword>
<dbReference type="EC" id="3.1.1.24" evidence="2"/>
<evidence type="ECO:0000259" key="1">
    <source>
        <dbReference type="Pfam" id="PF00561"/>
    </source>
</evidence>
<dbReference type="InterPro" id="IPR000073">
    <property type="entry name" value="AB_hydrolase_1"/>
</dbReference>
<dbReference type="InterPro" id="IPR050266">
    <property type="entry name" value="AB_hydrolase_sf"/>
</dbReference>
<dbReference type="InterPro" id="IPR029058">
    <property type="entry name" value="AB_hydrolase_fold"/>
</dbReference>
<organism evidence="2 3">
    <name type="scientific">Cereibacter sphaeroides</name>
    <name type="common">Rhodobacter sphaeroides</name>
    <dbReference type="NCBI Taxonomy" id="1063"/>
    <lineage>
        <taxon>Bacteria</taxon>
        <taxon>Pseudomonadati</taxon>
        <taxon>Pseudomonadota</taxon>
        <taxon>Alphaproteobacteria</taxon>
        <taxon>Rhodobacterales</taxon>
        <taxon>Paracoccaceae</taxon>
        <taxon>Cereibacter</taxon>
    </lineage>
</organism>
<evidence type="ECO:0000313" key="2">
    <source>
        <dbReference type="EMBL" id="RHZ96132.1"/>
    </source>
</evidence>
<dbReference type="RefSeq" id="WP_118999849.1">
    <property type="nucleotide sequence ID" value="NZ_QWGP01000006.1"/>
</dbReference>
<proteinExistence type="predicted"/>
<dbReference type="SUPFAM" id="SSF53474">
    <property type="entry name" value="alpha/beta-Hydrolases"/>
    <property type="match status" value="1"/>
</dbReference>
<dbReference type="PRINTS" id="PR00111">
    <property type="entry name" value="ABHYDROLASE"/>
</dbReference>
<dbReference type="GO" id="GO:0042952">
    <property type="term" value="P:beta-ketoadipate pathway"/>
    <property type="evidence" value="ECO:0007669"/>
    <property type="project" value="InterPro"/>
</dbReference>
<name>A0AAX1UNC9_CERSP</name>
<dbReference type="AlphaFoldDB" id="A0AAX1UNC9"/>
<gene>
    <name evidence="2" type="primary">pcaD</name>
    <name evidence="2" type="ORF">D1114_08385</name>
</gene>
<dbReference type="NCBIfam" id="TIGR02427">
    <property type="entry name" value="protocat_pcaD"/>
    <property type="match status" value="1"/>
</dbReference>
<dbReference type="Gene3D" id="3.40.50.1820">
    <property type="entry name" value="alpha/beta hydrolase"/>
    <property type="match status" value="1"/>
</dbReference>
<dbReference type="EMBL" id="QWGP01000006">
    <property type="protein sequence ID" value="RHZ96132.1"/>
    <property type="molecule type" value="Genomic_DNA"/>
</dbReference>
<comment type="caution">
    <text evidence="2">The sequence shown here is derived from an EMBL/GenBank/DDBJ whole genome shotgun (WGS) entry which is preliminary data.</text>
</comment>
<reference evidence="2 3" key="1">
    <citation type="submission" date="2018-08" db="EMBL/GenBank/DDBJ databases">
        <title>Draft genome sequence of Rhodobacter sphaeroides FY.</title>
        <authorList>
            <person name="Rayyan A."/>
            <person name="Meyer T.E."/>
            <person name="Kyndt J.A."/>
        </authorList>
    </citation>
    <scope>NUCLEOTIDE SEQUENCE [LARGE SCALE GENOMIC DNA]</scope>
    <source>
        <strain evidence="2 3">FY</strain>
    </source>
</reference>
<dbReference type="InterPro" id="IPR026968">
    <property type="entry name" value="PcaD/CatD"/>
</dbReference>
<evidence type="ECO:0000313" key="3">
    <source>
        <dbReference type="Proteomes" id="UP000266305"/>
    </source>
</evidence>
<protein>
    <submittedName>
        <fullName evidence="2">3-oxoadipate enol-lactonase</fullName>
        <ecNumber evidence="2">3.1.1.24</ecNumber>
    </submittedName>
</protein>
<dbReference type="Pfam" id="PF00561">
    <property type="entry name" value="Abhydrolase_1"/>
    <property type="match status" value="1"/>
</dbReference>
<accession>A0AAX1UNC9</accession>
<sequence length="262" mass="28529">MPHIEIGDLRLNYLDEGRATGAPVVFAHALGSDLRIWDNLFPLLPQDLRLVRYDLRGHGRSTTPEPPYAMGALIRDAERLMEALSIREAVFVGCSIGGMIAQGLAVKRLDLVRGLVLCDTAAKIGTPEIWQDRIDQVRSYGLESLADPTMKRWFAPAFRQGPEGQLWRERFIAGDPDGYAGGAAAIAGTDFYTTTARLTLPTLALVGSEDGSTPPDLVRETAELIRGSRFEIVRGAGHVPSVDKPAEVAALLTEFLRSIGHV</sequence>
<dbReference type="GO" id="GO:0047570">
    <property type="term" value="F:3-oxoadipate enol-lactonase activity"/>
    <property type="evidence" value="ECO:0007669"/>
    <property type="project" value="UniProtKB-EC"/>
</dbReference>
<dbReference type="PANTHER" id="PTHR43798">
    <property type="entry name" value="MONOACYLGLYCEROL LIPASE"/>
    <property type="match status" value="1"/>
</dbReference>